<sequence>MTFCCISFSFQSAWSGKELKGMAGMNGGVAERDARKAHASMALVQLCSGGYHVITKVALNVGVNQLVFCVFRDLLALALLIPIAYVREKRIRPPMTKRLLLSFFFLGLTGIFGNQLLFLIGLSYTNPTYAAAIQPSIPVFTFLLAVMMGTERVNLLKTEGQAKVGGTLICVSGATLMVLFRGPALIGQEDADFAHYDISARGQPEPSGWLVSSFLEFGLEYWHIGVLCLIGNCMCMAAFLVIQAPVLAKYPANISVTAFSYFFGAVLMVTTSFFMTNESTDWSLTQSELFAVLYAFGLYLSPPHTFLEHKCKKSSRSPIKQREVHDFLEMEAGIVASALNYGLLTWSNKILGPALVALYNPLQPAASAFASRVFLGSPIFL</sequence>
<feature type="transmembrane region" description="Helical" evidence="6">
    <location>
        <begin position="221"/>
        <end position="242"/>
    </location>
</feature>
<feature type="transmembrane region" description="Helical" evidence="6">
    <location>
        <begin position="287"/>
        <end position="307"/>
    </location>
</feature>
<dbReference type="Pfam" id="PF00892">
    <property type="entry name" value="EamA"/>
    <property type="match status" value="1"/>
</dbReference>
<feature type="transmembrane region" description="Helical" evidence="6">
    <location>
        <begin position="65"/>
        <end position="87"/>
    </location>
</feature>
<dbReference type="SUPFAM" id="SSF103481">
    <property type="entry name" value="Multidrug resistance efflux transporter EmrE"/>
    <property type="match status" value="2"/>
</dbReference>
<comment type="subcellular location">
    <subcellularLocation>
        <location evidence="1 6">Membrane</location>
        <topology evidence="1 6">Multi-pass membrane protein</topology>
    </subcellularLocation>
</comment>
<evidence type="ECO:0000259" key="7">
    <source>
        <dbReference type="Pfam" id="PF00892"/>
    </source>
</evidence>
<evidence type="ECO:0000256" key="1">
    <source>
        <dbReference type="ARBA" id="ARBA00004141"/>
    </source>
</evidence>
<dbReference type="PANTHER" id="PTHR31218">
    <property type="entry name" value="WAT1-RELATED PROTEIN"/>
    <property type="match status" value="1"/>
</dbReference>
<name>A0ABR2BDB2_9ROSI</name>
<feature type="transmembrane region" description="Helical" evidence="6">
    <location>
        <begin position="162"/>
        <end position="180"/>
    </location>
</feature>
<comment type="similarity">
    <text evidence="2 6">Belongs to the drug/metabolite transporter (DMT) superfamily. Plant drug/metabolite exporter (P-DME) (TC 2.A.7.4) family.</text>
</comment>
<proteinExistence type="inferred from homology"/>
<evidence type="ECO:0000313" key="9">
    <source>
        <dbReference type="Proteomes" id="UP001472677"/>
    </source>
</evidence>
<accession>A0ABR2BDB2</accession>
<keyword evidence="3 6" id="KW-0812">Transmembrane</keyword>
<evidence type="ECO:0000256" key="3">
    <source>
        <dbReference type="ARBA" id="ARBA00022692"/>
    </source>
</evidence>
<dbReference type="InterPro" id="IPR030184">
    <property type="entry name" value="WAT1-related"/>
</dbReference>
<keyword evidence="5 6" id="KW-0472">Membrane</keyword>
<dbReference type="InterPro" id="IPR037185">
    <property type="entry name" value="EmrE-like"/>
</dbReference>
<gene>
    <name evidence="8" type="ORF">V6N12_073785</name>
</gene>
<reference evidence="8 9" key="1">
    <citation type="journal article" date="2024" name="G3 (Bethesda)">
        <title>Genome assembly of Hibiscus sabdariffa L. provides insights into metabolisms of medicinal natural products.</title>
        <authorList>
            <person name="Kim T."/>
        </authorList>
    </citation>
    <scope>NUCLEOTIDE SEQUENCE [LARGE SCALE GENOMIC DNA]</scope>
    <source>
        <strain evidence="8">TK-2024</strain>
        <tissue evidence="8">Old leaves</tissue>
    </source>
</reference>
<organism evidence="8 9">
    <name type="scientific">Hibiscus sabdariffa</name>
    <name type="common">roselle</name>
    <dbReference type="NCBI Taxonomy" id="183260"/>
    <lineage>
        <taxon>Eukaryota</taxon>
        <taxon>Viridiplantae</taxon>
        <taxon>Streptophyta</taxon>
        <taxon>Embryophyta</taxon>
        <taxon>Tracheophyta</taxon>
        <taxon>Spermatophyta</taxon>
        <taxon>Magnoliopsida</taxon>
        <taxon>eudicotyledons</taxon>
        <taxon>Gunneridae</taxon>
        <taxon>Pentapetalae</taxon>
        <taxon>rosids</taxon>
        <taxon>malvids</taxon>
        <taxon>Malvales</taxon>
        <taxon>Malvaceae</taxon>
        <taxon>Malvoideae</taxon>
        <taxon>Hibiscus</taxon>
    </lineage>
</organism>
<feature type="transmembrane region" description="Helical" evidence="6">
    <location>
        <begin position="128"/>
        <end position="150"/>
    </location>
</feature>
<comment type="caution">
    <text evidence="8">The sequence shown here is derived from an EMBL/GenBank/DDBJ whole genome shotgun (WGS) entry which is preliminary data.</text>
</comment>
<dbReference type="EMBL" id="JBBPBM010000131">
    <property type="protein sequence ID" value="KAK8505019.1"/>
    <property type="molecule type" value="Genomic_DNA"/>
</dbReference>
<feature type="domain" description="EamA" evidence="7">
    <location>
        <begin position="40"/>
        <end position="159"/>
    </location>
</feature>
<evidence type="ECO:0000256" key="5">
    <source>
        <dbReference type="ARBA" id="ARBA00023136"/>
    </source>
</evidence>
<evidence type="ECO:0000313" key="8">
    <source>
        <dbReference type="EMBL" id="KAK8505019.1"/>
    </source>
</evidence>
<feature type="transmembrane region" description="Helical" evidence="6">
    <location>
        <begin position="99"/>
        <end position="122"/>
    </location>
</feature>
<keyword evidence="4 6" id="KW-1133">Transmembrane helix</keyword>
<evidence type="ECO:0000256" key="4">
    <source>
        <dbReference type="ARBA" id="ARBA00022989"/>
    </source>
</evidence>
<dbReference type="Proteomes" id="UP001472677">
    <property type="component" value="Unassembled WGS sequence"/>
</dbReference>
<dbReference type="InterPro" id="IPR000620">
    <property type="entry name" value="EamA_dom"/>
</dbReference>
<evidence type="ECO:0000256" key="2">
    <source>
        <dbReference type="ARBA" id="ARBA00007635"/>
    </source>
</evidence>
<feature type="transmembrane region" description="Helical" evidence="6">
    <location>
        <begin position="254"/>
        <end position="275"/>
    </location>
</feature>
<evidence type="ECO:0000256" key="6">
    <source>
        <dbReference type="RuleBase" id="RU363077"/>
    </source>
</evidence>
<protein>
    <recommendedName>
        <fullName evidence="6">WAT1-related protein</fullName>
    </recommendedName>
</protein>
<keyword evidence="9" id="KW-1185">Reference proteome</keyword>